<evidence type="ECO:0000256" key="1">
    <source>
        <dbReference type="ARBA" id="ARBA00006817"/>
    </source>
</evidence>
<dbReference type="Gene3D" id="3.30.530.20">
    <property type="match status" value="1"/>
</dbReference>
<keyword evidence="4" id="KW-1185">Reference proteome</keyword>
<sequence>MNDHGIVTAPGTLRIERLMPGPIERLWAYLTEPEKRRAWLAGGDMQLRPGGEVELVFRNSELTDGDDRPPPKYEKYAGESRMRGRIVACEPPRLLSYTWGEGGDNVSEVSFELTPRADKVLLVVTHRNLATRDDMLSVAGGWHAHLGILDDRLNGREPAGFWRTHARLEAEYERRIAPA</sequence>
<evidence type="ECO:0000313" key="3">
    <source>
        <dbReference type="EMBL" id="MCL1633863.1"/>
    </source>
</evidence>
<gene>
    <name evidence="3" type="ORF">M2650_04290</name>
</gene>
<dbReference type="EMBL" id="JAMBEP010000001">
    <property type="protein sequence ID" value="MCL1633863.1"/>
    <property type="molecule type" value="Genomic_DNA"/>
</dbReference>
<dbReference type="Pfam" id="PF08327">
    <property type="entry name" value="AHSA1"/>
    <property type="match status" value="1"/>
</dbReference>
<dbReference type="InterPro" id="IPR023393">
    <property type="entry name" value="START-like_dom_sf"/>
</dbReference>
<dbReference type="RefSeq" id="WP_249471647.1">
    <property type="nucleotide sequence ID" value="NZ_JAMBEP010000001.1"/>
</dbReference>
<dbReference type="InterPro" id="IPR013538">
    <property type="entry name" value="ASHA1/2-like_C"/>
</dbReference>
<dbReference type="CDD" id="cd08899">
    <property type="entry name" value="SRPBCC_CalC_Aha1-like_6"/>
    <property type="match status" value="1"/>
</dbReference>
<dbReference type="Proteomes" id="UP001431217">
    <property type="component" value="Unassembled WGS sequence"/>
</dbReference>
<evidence type="ECO:0000313" key="4">
    <source>
        <dbReference type="Proteomes" id="UP001431217"/>
    </source>
</evidence>
<organism evidence="3 4">
    <name type="scientific">Luteimonas galliterrae</name>
    <dbReference type="NCBI Taxonomy" id="2940486"/>
    <lineage>
        <taxon>Bacteria</taxon>
        <taxon>Pseudomonadati</taxon>
        <taxon>Pseudomonadota</taxon>
        <taxon>Gammaproteobacteria</taxon>
        <taxon>Lysobacterales</taxon>
        <taxon>Lysobacteraceae</taxon>
        <taxon>Luteimonas</taxon>
    </lineage>
</organism>
<proteinExistence type="inferred from homology"/>
<feature type="domain" description="Activator of Hsp90 ATPase homologue 1/2-like C-terminal" evidence="2">
    <location>
        <begin position="22"/>
        <end position="153"/>
    </location>
</feature>
<evidence type="ECO:0000259" key="2">
    <source>
        <dbReference type="Pfam" id="PF08327"/>
    </source>
</evidence>
<reference evidence="3 4" key="1">
    <citation type="submission" date="2022-05" db="EMBL/GenBank/DDBJ databases">
        <title>Luteimonas sp. SX5, whole genome shotgun sequencing project.</title>
        <authorList>
            <person name="Zhao G."/>
            <person name="Shen L."/>
        </authorList>
    </citation>
    <scope>NUCLEOTIDE SEQUENCE [LARGE SCALE GENOMIC DNA]</scope>
    <source>
        <strain evidence="3 4">SX5</strain>
    </source>
</reference>
<protein>
    <submittedName>
        <fullName evidence="3">SRPBCC family protein</fullName>
    </submittedName>
</protein>
<accession>A0ABT0MGS2</accession>
<dbReference type="SUPFAM" id="SSF55961">
    <property type="entry name" value="Bet v1-like"/>
    <property type="match status" value="1"/>
</dbReference>
<name>A0ABT0MGS2_9GAMM</name>
<comment type="caution">
    <text evidence="3">The sequence shown here is derived from an EMBL/GenBank/DDBJ whole genome shotgun (WGS) entry which is preliminary data.</text>
</comment>
<comment type="similarity">
    <text evidence="1">Belongs to the AHA1 family.</text>
</comment>